<gene>
    <name evidence="2" type="ORF">CCH79_00019076</name>
</gene>
<keyword evidence="1" id="KW-0732">Signal</keyword>
<name>A0A315W018_GAMAF</name>
<feature type="signal peptide" evidence="1">
    <location>
        <begin position="1"/>
        <end position="20"/>
    </location>
</feature>
<feature type="chain" id="PRO_5016279049" evidence="1">
    <location>
        <begin position="21"/>
        <end position="114"/>
    </location>
</feature>
<reference evidence="2 3" key="1">
    <citation type="journal article" date="2018" name="G3 (Bethesda)">
        <title>A High-Quality Reference Genome for the Invasive Mosquitofish Gambusia affinis Using a Chicago Library.</title>
        <authorList>
            <person name="Hoffberg S.L."/>
            <person name="Troendle N.J."/>
            <person name="Glenn T.C."/>
            <person name="Mahmud O."/>
            <person name="Louha S."/>
            <person name="Chalopin D."/>
            <person name="Bennetzen J.L."/>
            <person name="Mauricio R."/>
        </authorList>
    </citation>
    <scope>NUCLEOTIDE SEQUENCE [LARGE SCALE GENOMIC DNA]</scope>
    <source>
        <strain evidence="2">NE01/NJP1002.9</strain>
        <tissue evidence="2">Muscle</tissue>
    </source>
</reference>
<protein>
    <submittedName>
        <fullName evidence="2">Uncharacterized protein</fullName>
    </submittedName>
</protein>
<dbReference type="AlphaFoldDB" id="A0A315W018"/>
<dbReference type="EMBL" id="NHOQ01001346">
    <property type="protein sequence ID" value="PWA25064.1"/>
    <property type="molecule type" value="Genomic_DNA"/>
</dbReference>
<evidence type="ECO:0000313" key="3">
    <source>
        <dbReference type="Proteomes" id="UP000250572"/>
    </source>
</evidence>
<evidence type="ECO:0000256" key="1">
    <source>
        <dbReference type="SAM" id="SignalP"/>
    </source>
</evidence>
<evidence type="ECO:0000313" key="2">
    <source>
        <dbReference type="EMBL" id="PWA25064.1"/>
    </source>
</evidence>
<sequence>MDKNCKTLSAFCLLAGFVLWAEEKCIAMRTKSKLLEVKGEVSTVRSAEHLRSIKSKVGLIFHRFGSGRLPKGANKCIDYRVISAELIGPELEHRLIQTEPPQGEVTVSVTHAQG</sequence>
<accession>A0A315W018</accession>
<organism evidence="2 3">
    <name type="scientific">Gambusia affinis</name>
    <name type="common">Western mosquitofish</name>
    <name type="synonym">Heterandria affinis</name>
    <dbReference type="NCBI Taxonomy" id="33528"/>
    <lineage>
        <taxon>Eukaryota</taxon>
        <taxon>Metazoa</taxon>
        <taxon>Chordata</taxon>
        <taxon>Craniata</taxon>
        <taxon>Vertebrata</taxon>
        <taxon>Euteleostomi</taxon>
        <taxon>Actinopterygii</taxon>
        <taxon>Neopterygii</taxon>
        <taxon>Teleostei</taxon>
        <taxon>Neoteleostei</taxon>
        <taxon>Acanthomorphata</taxon>
        <taxon>Ovalentaria</taxon>
        <taxon>Atherinomorphae</taxon>
        <taxon>Cyprinodontiformes</taxon>
        <taxon>Poeciliidae</taxon>
        <taxon>Poeciliinae</taxon>
        <taxon>Gambusia</taxon>
    </lineage>
</organism>
<keyword evidence="3" id="KW-1185">Reference proteome</keyword>
<proteinExistence type="predicted"/>
<dbReference type="Proteomes" id="UP000250572">
    <property type="component" value="Unassembled WGS sequence"/>
</dbReference>
<comment type="caution">
    <text evidence="2">The sequence shown here is derived from an EMBL/GenBank/DDBJ whole genome shotgun (WGS) entry which is preliminary data.</text>
</comment>